<dbReference type="GO" id="GO:0008658">
    <property type="term" value="F:penicillin binding"/>
    <property type="evidence" value="ECO:0007669"/>
    <property type="project" value="InterPro"/>
</dbReference>
<dbReference type="EC" id="2.4.1.129" evidence="8"/>
<evidence type="ECO:0000256" key="4">
    <source>
        <dbReference type="SAM" id="MobiDB-lite"/>
    </source>
</evidence>
<dbReference type="GO" id="GO:0016757">
    <property type="term" value="F:glycosyltransferase activity"/>
    <property type="evidence" value="ECO:0007669"/>
    <property type="project" value="UniProtKB-KW"/>
</dbReference>
<dbReference type="PANTHER" id="PTHR30627:SF1">
    <property type="entry name" value="PEPTIDOGLYCAN D,D-TRANSPEPTIDASE FTSI"/>
    <property type="match status" value="1"/>
</dbReference>
<dbReference type="GO" id="GO:0071555">
    <property type="term" value="P:cell wall organization"/>
    <property type="evidence" value="ECO:0007669"/>
    <property type="project" value="TreeGrafter"/>
</dbReference>
<feature type="region of interest" description="Disordered" evidence="4">
    <location>
        <begin position="321"/>
        <end position="340"/>
    </location>
</feature>
<dbReference type="GO" id="GO:0005886">
    <property type="term" value="C:plasma membrane"/>
    <property type="evidence" value="ECO:0007669"/>
    <property type="project" value="TreeGrafter"/>
</dbReference>
<reference evidence="8 9" key="1">
    <citation type="submission" date="2018-06" db="EMBL/GenBank/DDBJ databases">
        <authorList>
            <consortium name="Pathogen Informatics"/>
            <person name="Doyle S."/>
        </authorList>
    </citation>
    <scope>NUCLEOTIDE SEQUENCE [LARGE SCALE GENOMIC DNA]</scope>
    <source>
        <strain evidence="8 9">NCTC11820</strain>
    </source>
</reference>
<gene>
    <name evidence="8" type="primary">ftsI</name>
    <name evidence="8" type="ORF">NCTC11820_01020</name>
</gene>
<feature type="transmembrane region" description="Helical" evidence="5">
    <location>
        <begin position="37"/>
        <end position="59"/>
    </location>
</feature>
<dbReference type="InterPro" id="IPR012338">
    <property type="entry name" value="Beta-lactam/transpept-like"/>
</dbReference>
<dbReference type="SUPFAM" id="SSF56601">
    <property type="entry name" value="beta-lactamase/transpeptidase-like"/>
    <property type="match status" value="1"/>
</dbReference>
<keyword evidence="3 5" id="KW-0472">Membrane</keyword>
<accession>A0A2X2YEF4</accession>
<comment type="subcellular location">
    <subcellularLocation>
        <location evidence="1">Membrane</location>
    </subcellularLocation>
</comment>
<keyword evidence="5" id="KW-1133">Transmembrane helix</keyword>
<dbReference type="Pfam" id="PF03717">
    <property type="entry name" value="PBP_dimer"/>
    <property type="match status" value="1"/>
</dbReference>
<dbReference type="OMA" id="TVYCAIQ"/>
<feature type="domain" description="Penicillin-binding protein transpeptidase" evidence="6">
    <location>
        <begin position="306"/>
        <end position="607"/>
    </location>
</feature>
<dbReference type="AlphaFoldDB" id="A0A2X2YEF4"/>
<protein>
    <submittedName>
        <fullName evidence="8">Peptidoglycan synthase FtsI</fullName>
        <ecNumber evidence="8">2.4.1.129</ecNumber>
    </submittedName>
</protein>
<comment type="similarity">
    <text evidence="2">Belongs to the transpeptidase family.</text>
</comment>
<evidence type="ECO:0000259" key="6">
    <source>
        <dbReference type="Pfam" id="PF00905"/>
    </source>
</evidence>
<dbReference type="InterPro" id="IPR036138">
    <property type="entry name" value="PBP_dimer_sf"/>
</dbReference>
<dbReference type="InterPro" id="IPR001460">
    <property type="entry name" value="PCN-bd_Tpept"/>
</dbReference>
<dbReference type="Gene3D" id="3.40.710.10">
    <property type="entry name" value="DD-peptidase/beta-lactamase superfamily"/>
    <property type="match status" value="1"/>
</dbReference>
<evidence type="ECO:0000313" key="9">
    <source>
        <dbReference type="Proteomes" id="UP000250245"/>
    </source>
</evidence>
<dbReference type="EMBL" id="UASJ01000001">
    <property type="protein sequence ID" value="SQB64668.1"/>
    <property type="molecule type" value="Genomic_DNA"/>
</dbReference>
<evidence type="ECO:0000259" key="7">
    <source>
        <dbReference type="Pfam" id="PF03717"/>
    </source>
</evidence>
<name>A0A2X2YEF4_9ACTO</name>
<evidence type="ECO:0000256" key="1">
    <source>
        <dbReference type="ARBA" id="ARBA00004370"/>
    </source>
</evidence>
<evidence type="ECO:0000256" key="3">
    <source>
        <dbReference type="ARBA" id="ARBA00023136"/>
    </source>
</evidence>
<dbReference type="InterPro" id="IPR005311">
    <property type="entry name" value="PBP_dimer"/>
</dbReference>
<dbReference type="InterPro" id="IPR050515">
    <property type="entry name" value="Beta-lactam/transpept"/>
</dbReference>
<evidence type="ECO:0000313" key="8">
    <source>
        <dbReference type="EMBL" id="SQB64668.1"/>
    </source>
</evidence>
<organism evidence="8 9">
    <name type="scientific">Mobiluncus curtisii</name>
    <dbReference type="NCBI Taxonomy" id="2051"/>
    <lineage>
        <taxon>Bacteria</taxon>
        <taxon>Bacillati</taxon>
        <taxon>Actinomycetota</taxon>
        <taxon>Actinomycetes</taxon>
        <taxon>Actinomycetales</taxon>
        <taxon>Actinomycetaceae</taxon>
        <taxon>Mobiluncus</taxon>
    </lineage>
</organism>
<feature type="domain" description="Penicillin-binding protein dimerisation" evidence="7">
    <location>
        <begin position="78"/>
        <end position="259"/>
    </location>
</feature>
<dbReference type="Gene3D" id="3.30.450.330">
    <property type="match status" value="1"/>
</dbReference>
<evidence type="ECO:0000256" key="5">
    <source>
        <dbReference type="SAM" id="Phobius"/>
    </source>
</evidence>
<sequence>MQRASRLAKPLAFTAWERENRAARGETGLVSRVRKNLLVGTIIAVLCIFAVRLVVVQLVQGPELAAAAQDQRSRIHVIKAQRGDILDSSGRQMATSVKRYNIGVNQVKINTYFQPKTAGKDAQGNPKVIYDQFDRPEVAAYGPAAAAKKLAPILKAEPAELGGKLTAQPGKKPSTFVYIAKEVTPEVWRKVAKLGIPGIEPEEITKRIYPNGNVAGNIIGFTNIDGVGLAGLELSQNSKLAGVDGKDFTEIGRKGQTIPVQDNYRKEAIAGQTIKTTILLDLQNTCQQVVEKSRSQFGAQSVMAEVQEVGTGKILALCETDTVNPSDPTKTSDKNRGSKAVSTVYEPGSTLKVHTMGAVIDAGKVTPTSTFTVPAAITMSNGQSFRDSTPHGTYALTAAGIIAKSSNVGIVQVGDLVTDTDRYQKLKQLGFGKLTGVELPGESAGLLAAPEKWDGRQRYTIMFGQGIAATILQVTNGIATVANGGVEVQPHLIESWKKPDGSVEKRSVDAGTRVYTKDTSRELLTMMEGVVSAKGGAPDAQIEGYPVAGKTGTTQIIEANGRQTGTVGSFTGVFPADNPRVVITVVVHRPSASIYGAVVAVPAFKEIAGATIRELGIPPTDTKPQLYPIGD</sequence>
<keyword evidence="5" id="KW-0812">Transmembrane</keyword>
<proteinExistence type="inferred from homology"/>
<dbReference type="RefSeq" id="WP_013189481.1">
    <property type="nucleotide sequence ID" value="NZ_CP068112.1"/>
</dbReference>
<dbReference type="GeneID" id="55565677"/>
<dbReference type="SUPFAM" id="SSF56519">
    <property type="entry name" value="Penicillin binding protein dimerisation domain"/>
    <property type="match status" value="1"/>
</dbReference>
<keyword evidence="8" id="KW-0808">Transferase</keyword>
<dbReference type="Proteomes" id="UP000250245">
    <property type="component" value="Unassembled WGS sequence"/>
</dbReference>
<keyword evidence="8" id="KW-0328">Glycosyltransferase</keyword>
<evidence type="ECO:0000256" key="2">
    <source>
        <dbReference type="ARBA" id="ARBA00007171"/>
    </source>
</evidence>
<dbReference type="PANTHER" id="PTHR30627">
    <property type="entry name" value="PEPTIDOGLYCAN D,D-TRANSPEPTIDASE"/>
    <property type="match status" value="1"/>
</dbReference>
<dbReference type="Gene3D" id="3.90.1310.10">
    <property type="entry name" value="Penicillin-binding protein 2a (Domain 2)"/>
    <property type="match status" value="1"/>
</dbReference>
<dbReference type="Pfam" id="PF00905">
    <property type="entry name" value="Transpeptidase"/>
    <property type="match status" value="1"/>
</dbReference>